<organism evidence="1 2">
    <name type="scientific">Candidatus Bacteroides pullicola</name>
    <dbReference type="NCBI Taxonomy" id="2838475"/>
    <lineage>
        <taxon>Bacteria</taxon>
        <taxon>Pseudomonadati</taxon>
        <taxon>Bacteroidota</taxon>
        <taxon>Bacteroidia</taxon>
        <taxon>Bacteroidales</taxon>
        <taxon>Bacteroidaceae</taxon>
        <taxon>Bacteroides</taxon>
    </lineage>
</organism>
<reference evidence="1" key="2">
    <citation type="submission" date="2021-04" db="EMBL/GenBank/DDBJ databases">
        <authorList>
            <person name="Gilroy R."/>
        </authorList>
    </citation>
    <scope>NUCLEOTIDE SEQUENCE</scope>
    <source>
        <strain evidence="1">Gambia2-208</strain>
    </source>
</reference>
<dbReference type="EMBL" id="DXCV01000061">
    <property type="protein sequence ID" value="HIY88848.1"/>
    <property type="molecule type" value="Genomic_DNA"/>
</dbReference>
<dbReference type="Proteomes" id="UP000886851">
    <property type="component" value="Unassembled WGS sequence"/>
</dbReference>
<proteinExistence type="predicted"/>
<comment type="caution">
    <text evidence="1">The sequence shown here is derived from an EMBL/GenBank/DDBJ whole genome shotgun (WGS) entry which is preliminary data.</text>
</comment>
<evidence type="ECO:0000313" key="1">
    <source>
        <dbReference type="EMBL" id="HIY88848.1"/>
    </source>
</evidence>
<sequence>MHGKIFQITTSKVDEDSRLTENTIAQGDGTDYDYCSEIGDEERQECISYLVDKILPTGMFELISENVLRYNGGIEEWTEKFVGNIRLKMNEITTGNAYKFVGPVYQLEKELKNPLHTGWQFYMDEDGSQSYAEESYEFMCAVSSMKPGTLLYIGGVIDYHI</sequence>
<accession>A0A9D1ZJC7</accession>
<reference evidence="1" key="1">
    <citation type="journal article" date="2021" name="PeerJ">
        <title>Extensive microbial diversity within the chicken gut microbiome revealed by metagenomics and culture.</title>
        <authorList>
            <person name="Gilroy R."/>
            <person name="Ravi A."/>
            <person name="Getino M."/>
            <person name="Pursley I."/>
            <person name="Horton D.L."/>
            <person name="Alikhan N.F."/>
            <person name="Baker D."/>
            <person name="Gharbi K."/>
            <person name="Hall N."/>
            <person name="Watson M."/>
            <person name="Adriaenssens E.M."/>
            <person name="Foster-Nyarko E."/>
            <person name="Jarju S."/>
            <person name="Secka A."/>
            <person name="Antonio M."/>
            <person name="Oren A."/>
            <person name="Chaudhuri R.R."/>
            <person name="La Ragione R."/>
            <person name="Hildebrand F."/>
            <person name="Pallen M.J."/>
        </authorList>
    </citation>
    <scope>NUCLEOTIDE SEQUENCE</scope>
    <source>
        <strain evidence="1">Gambia2-208</strain>
    </source>
</reference>
<gene>
    <name evidence="1" type="ORF">H9824_09115</name>
</gene>
<protein>
    <submittedName>
        <fullName evidence="1">Uncharacterized protein</fullName>
    </submittedName>
</protein>
<dbReference type="AlphaFoldDB" id="A0A9D1ZJC7"/>
<name>A0A9D1ZJC7_9BACE</name>
<evidence type="ECO:0000313" key="2">
    <source>
        <dbReference type="Proteomes" id="UP000886851"/>
    </source>
</evidence>